<dbReference type="InterPro" id="IPR036514">
    <property type="entry name" value="SGNH_hydro_sf"/>
</dbReference>
<organism evidence="3 4">
    <name type="scientific">Entomomonas moraniae</name>
    <dbReference type="NCBI Taxonomy" id="2213226"/>
    <lineage>
        <taxon>Bacteria</taxon>
        <taxon>Pseudomonadati</taxon>
        <taxon>Pseudomonadota</taxon>
        <taxon>Gammaproteobacteria</taxon>
        <taxon>Pseudomonadales</taxon>
        <taxon>Pseudomonadaceae</taxon>
        <taxon>Entomomonas</taxon>
    </lineage>
</organism>
<name>A0A3S9XG44_9GAMM</name>
<dbReference type="Gene3D" id="3.40.50.1110">
    <property type="entry name" value="SGNH hydrolase"/>
    <property type="match status" value="1"/>
</dbReference>
<feature type="domain" description="SGNH hydrolase-type esterase" evidence="1">
    <location>
        <begin position="217"/>
        <end position="381"/>
    </location>
</feature>
<evidence type="ECO:0000259" key="1">
    <source>
        <dbReference type="Pfam" id="PF13472"/>
    </source>
</evidence>
<dbReference type="InterPro" id="IPR055041">
    <property type="entry name" value="Ape1_N"/>
</dbReference>
<dbReference type="Pfam" id="PF22753">
    <property type="entry name" value="Ape1_N"/>
    <property type="match status" value="1"/>
</dbReference>
<accession>A0A3S9XG44</accession>
<protein>
    <submittedName>
        <fullName evidence="3">Uncharacterized protein</fullName>
    </submittedName>
</protein>
<dbReference type="SUPFAM" id="SSF52266">
    <property type="entry name" value="SGNH hydrolase"/>
    <property type="match status" value="1"/>
</dbReference>
<dbReference type="EMBL" id="CP029822">
    <property type="protein sequence ID" value="AZS51403.1"/>
    <property type="molecule type" value="Genomic_DNA"/>
</dbReference>
<evidence type="ECO:0000259" key="2">
    <source>
        <dbReference type="Pfam" id="PF22753"/>
    </source>
</evidence>
<reference evidence="4" key="1">
    <citation type="submission" date="2018-06" db="EMBL/GenBank/DDBJ databases">
        <title>Complete genome of Pseudomonas insecticola strain QZS01.</title>
        <authorList>
            <person name="Wang J."/>
            <person name="Su Q."/>
        </authorList>
    </citation>
    <scope>NUCLEOTIDE SEQUENCE [LARGE SCALE GENOMIC DNA]</scope>
    <source>
        <strain evidence="4">QZS01</strain>
    </source>
</reference>
<dbReference type="Proteomes" id="UP000273143">
    <property type="component" value="Chromosome"/>
</dbReference>
<feature type="domain" description="Peptidoglycan O-acetylesterase N-terminal" evidence="2">
    <location>
        <begin position="90"/>
        <end position="203"/>
    </location>
</feature>
<dbReference type="Pfam" id="PF13472">
    <property type="entry name" value="Lipase_GDSL_2"/>
    <property type="match status" value="1"/>
</dbReference>
<keyword evidence="4" id="KW-1185">Reference proteome</keyword>
<sequence>MKKLKQLVGIMLIVGFAFPAAVYAVESSPVINFHEPNLFKLKNKLVNVKNKVAPPDSVLRITQLGDSHTAADIFTGALRQSFQQDYGSAGIGWISPINVYGQRNTQVYYNALDWTLTSSRSTVANDYPMGGFIATPAVANAQLTISYNVDEKPSLWNATFLVKQLKKGKPLKLVDGMNYEVVLDTKGQTGWQYVSAFVMLPLTITAESAESAKLGGIWLEKNGAPGVVVSPVALNGAKQSIWTHWRRDWTNDLAKIKSDLIIIAYGTNEAFETPFNAVRYKQFLIDSIKEIRKKSPTSVILIVSPPDSMLRNKIRRGASCQAMQPPNLSIIRKVQKEVAKQQHTLYWDWSAVMGGMCGMRNWVAKGLGNKDHIHLTANGYQQSADQLYKSLSEVLR</sequence>
<dbReference type="GO" id="GO:0016788">
    <property type="term" value="F:hydrolase activity, acting on ester bonds"/>
    <property type="evidence" value="ECO:0007669"/>
    <property type="project" value="UniProtKB-ARBA"/>
</dbReference>
<dbReference type="Gene3D" id="2.60.120.1360">
    <property type="match status" value="1"/>
</dbReference>
<evidence type="ECO:0000313" key="4">
    <source>
        <dbReference type="Proteomes" id="UP000273143"/>
    </source>
</evidence>
<dbReference type="InterPro" id="IPR013830">
    <property type="entry name" value="SGNH_hydro"/>
</dbReference>
<evidence type="ECO:0000313" key="3">
    <source>
        <dbReference type="EMBL" id="AZS51403.1"/>
    </source>
</evidence>
<dbReference type="KEGG" id="emo:DM558_11775"/>
<gene>
    <name evidence="3" type="ORF">DM558_11775</name>
</gene>
<dbReference type="RefSeq" id="WP_127164160.1">
    <property type="nucleotide sequence ID" value="NZ_CP029822.1"/>
</dbReference>
<dbReference type="AlphaFoldDB" id="A0A3S9XG44"/>
<proteinExistence type="predicted"/>